<evidence type="ECO:0000256" key="3">
    <source>
        <dbReference type="ARBA" id="ARBA00022801"/>
    </source>
</evidence>
<keyword evidence="3" id="KW-0378">Hydrolase</keyword>
<keyword evidence="4" id="KW-0347">Helicase</keyword>
<dbReference type="Gene3D" id="2.40.50.90">
    <property type="match status" value="1"/>
</dbReference>
<dbReference type="GO" id="GO:0016787">
    <property type="term" value="F:hydrolase activity"/>
    <property type="evidence" value="ECO:0007669"/>
    <property type="project" value="UniProtKB-KW"/>
</dbReference>
<dbReference type="CDD" id="cd18791">
    <property type="entry name" value="SF2_C_RHA"/>
    <property type="match status" value="1"/>
</dbReference>
<dbReference type="GO" id="GO:0003724">
    <property type="term" value="F:RNA helicase activity"/>
    <property type="evidence" value="ECO:0007669"/>
    <property type="project" value="UniProtKB-EC"/>
</dbReference>
<dbReference type="EMBL" id="JANEYF010003404">
    <property type="protein sequence ID" value="KAJ8936602.1"/>
    <property type="molecule type" value="Genomic_DNA"/>
</dbReference>
<dbReference type="PROSITE" id="PS51194">
    <property type="entry name" value="HELICASE_CTER"/>
    <property type="match status" value="1"/>
</dbReference>
<dbReference type="Proteomes" id="UP001162156">
    <property type="component" value="Unassembled WGS sequence"/>
</dbReference>
<name>A0AAV8XC59_9CUCU</name>
<protein>
    <recommendedName>
        <fullName evidence="2">Probable ATP-dependent RNA helicase spindle-E</fullName>
        <ecNumber evidence="1">3.6.4.13</ecNumber>
    </recommendedName>
</protein>
<evidence type="ECO:0000256" key="6">
    <source>
        <dbReference type="SAM" id="MobiDB-lite"/>
    </source>
</evidence>
<dbReference type="Gene3D" id="3.40.50.300">
    <property type="entry name" value="P-loop containing nucleotide triphosphate hydrolases"/>
    <property type="match status" value="2"/>
</dbReference>
<proteinExistence type="predicted"/>
<dbReference type="GO" id="GO:0003723">
    <property type="term" value="F:RNA binding"/>
    <property type="evidence" value="ECO:0007669"/>
    <property type="project" value="TreeGrafter"/>
</dbReference>
<feature type="region of interest" description="Disordered" evidence="6">
    <location>
        <begin position="297"/>
        <end position="326"/>
    </location>
</feature>
<keyword evidence="9" id="KW-1185">Reference proteome</keyword>
<dbReference type="InterPro" id="IPR035437">
    <property type="entry name" value="SNase_OB-fold_sf"/>
</dbReference>
<dbReference type="InterPro" id="IPR027417">
    <property type="entry name" value="P-loop_NTPase"/>
</dbReference>
<evidence type="ECO:0000256" key="2">
    <source>
        <dbReference type="ARBA" id="ARBA00013352"/>
    </source>
</evidence>
<dbReference type="SMART" id="SM00490">
    <property type="entry name" value="HELICc"/>
    <property type="match status" value="1"/>
</dbReference>
<keyword evidence="4" id="KW-0067">ATP-binding</keyword>
<comment type="catalytic activity">
    <reaction evidence="5">
        <text>ATP + H2O = ADP + phosphate + H(+)</text>
        <dbReference type="Rhea" id="RHEA:13065"/>
        <dbReference type="ChEBI" id="CHEBI:15377"/>
        <dbReference type="ChEBI" id="CHEBI:15378"/>
        <dbReference type="ChEBI" id="CHEBI:30616"/>
        <dbReference type="ChEBI" id="CHEBI:43474"/>
        <dbReference type="ChEBI" id="CHEBI:456216"/>
        <dbReference type="EC" id="3.6.4.13"/>
    </reaction>
</comment>
<dbReference type="Pfam" id="PF00567">
    <property type="entry name" value="TUDOR"/>
    <property type="match status" value="1"/>
</dbReference>
<dbReference type="SUPFAM" id="SSF63748">
    <property type="entry name" value="Tudor/PWWP/MBT"/>
    <property type="match status" value="1"/>
</dbReference>
<evidence type="ECO:0000256" key="1">
    <source>
        <dbReference type="ARBA" id="ARBA00012552"/>
    </source>
</evidence>
<dbReference type="Pfam" id="PF00271">
    <property type="entry name" value="Helicase_C"/>
    <property type="match status" value="1"/>
</dbReference>
<dbReference type="EC" id="3.6.4.13" evidence="1"/>
<dbReference type="PANTHER" id="PTHR18934">
    <property type="entry name" value="ATP-DEPENDENT RNA HELICASE"/>
    <property type="match status" value="1"/>
</dbReference>
<reference evidence="8" key="1">
    <citation type="journal article" date="2023" name="Insect Mol. Biol.">
        <title>Genome sequencing provides insights into the evolution of gene families encoding plant cell wall-degrading enzymes in longhorned beetles.</title>
        <authorList>
            <person name="Shin N.R."/>
            <person name="Okamura Y."/>
            <person name="Kirsch R."/>
            <person name="Pauchet Y."/>
        </authorList>
    </citation>
    <scope>NUCLEOTIDE SEQUENCE</scope>
    <source>
        <strain evidence="8">RBIC_L_NR</strain>
    </source>
</reference>
<evidence type="ECO:0000313" key="9">
    <source>
        <dbReference type="Proteomes" id="UP001162156"/>
    </source>
</evidence>
<dbReference type="InterPro" id="IPR001650">
    <property type="entry name" value="Helicase_C-like"/>
</dbReference>
<feature type="domain" description="Helicase C-terminal" evidence="7">
    <location>
        <begin position="250"/>
        <end position="461"/>
    </location>
</feature>
<dbReference type="AlphaFoldDB" id="A0AAV8XC59"/>
<sequence>MNKLLSDYAKKPIVPSGVVNGVMGVNLDDDYSSTESEDDEYEQYEQDYSTEDLCDVDGVDGIYPKNNAYDVYANYNFTTTTFIKKELPIDSFKQKIIHLVDVNNVVIIQGPTGCGKTTQVPQYVLDEARDKKQYCNIAVTQPRKIATINVARRVCEERGWTLGTVCGYQLILMSATIEAEEFAHYFRCQNLTTSLPAPIIYVNKKSCYTKTVFYIEQFGSTLDAKTKAAIPKFEIDKPEISEGVWKIFVFLVSVIDKLDAKDPVTNQPIIGSVLVFLPGINEIEEANRRLTKHFKEERQKKLFTEEPNKEDNGTDGKPDGSGEKPKKAPLIKWEIIPLHSSLPNDEQAKVFRPPATGYRKVILSTNIAESSITVPDSYYVIDFCQTKVMTVDPVTKYMSLKLEWASHVNCEQRAGRVGRIGNAAGCSIQNIFSIPFQQRFNAYKKLLLWADGSSSDLIALLNLFQVWQSYKRENHFENWQAEHRWCSLNLVSLKGLKEWNLLVTEMKQRLEHLNIKATTGPGRVVLSHVEKPLILKIITAGAFYPNFFVKVPDEIQLDEREAVKVVGGRDPSRTVYFTGMDPSQPGPLYIRAIKDMLKNENDSESDVVVGFDGSSKIYVEFKSFNRKSEQVAVSVNGFQRVTNAVPGKIPIEVYEAIRKRQLNYIFSLKLLPAQEAWIWAEKNGIKRNTTLQTLTASLANEERNCYSEMEYSPIPSLDIEWITLKITEVLFIDYGNIQQVKAKDIYYLPPDRAECNLAPLGIECFLHGIQPSLKENPKGVWADKVNNYWMRQTAGVLLYGKVHSVVDDVLYLELFKNQPNNRQIKSVNQQMLEQGFAEPSSESFLSRADHEKRQQVQKAENPNLEAVRLSFDKVINYQDFEAPKIGENCKSIQLKGPYNPLEMKIYGSIASAANKTVDIDGSSVNTVLLDNESRNFHTSLLVAGYVGQTGNGARLRLRQTSMLPSIPGLPMLLSLLFCPTMRVKLTEDGTRVASILCGLGYNEYTNKPYYPSHDLTLILDTELTEDEVNKVSRDGCVINQIRFYMNQGVKLMYEISQEMSGQEEMIRTQNCLKKELIE</sequence>
<dbReference type="PANTHER" id="PTHR18934:SF113">
    <property type="entry name" value="ATP-DEPENDENT RNA HELICASE TDRD9"/>
    <property type="match status" value="1"/>
</dbReference>
<evidence type="ECO:0000256" key="4">
    <source>
        <dbReference type="ARBA" id="ARBA00022806"/>
    </source>
</evidence>
<dbReference type="SUPFAM" id="SSF52540">
    <property type="entry name" value="P-loop containing nucleoside triphosphate hydrolases"/>
    <property type="match status" value="1"/>
</dbReference>
<gene>
    <name evidence="8" type="ORF">NQ314_012217</name>
</gene>
<keyword evidence="4" id="KW-0547">Nucleotide-binding</keyword>
<accession>A0AAV8XC59</accession>
<evidence type="ECO:0000259" key="7">
    <source>
        <dbReference type="PROSITE" id="PS51194"/>
    </source>
</evidence>
<evidence type="ECO:0000313" key="8">
    <source>
        <dbReference type="EMBL" id="KAJ8936602.1"/>
    </source>
</evidence>
<comment type="caution">
    <text evidence="8">The sequence shown here is derived from an EMBL/GenBank/DDBJ whole genome shotgun (WGS) entry which is preliminary data.</text>
</comment>
<dbReference type="GO" id="GO:0005737">
    <property type="term" value="C:cytoplasm"/>
    <property type="evidence" value="ECO:0007669"/>
    <property type="project" value="UniProtKB-ARBA"/>
</dbReference>
<evidence type="ECO:0000256" key="5">
    <source>
        <dbReference type="ARBA" id="ARBA00047984"/>
    </source>
</evidence>
<organism evidence="8 9">
    <name type="scientific">Rhamnusium bicolor</name>
    <dbReference type="NCBI Taxonomy" id="1586634"/>
    <lineage>
        <taxon>Eukaryota</taxon>
        <taxon>Metazoa</taxon>
        <taxon>Ecdysozoa</taxon>
        <taxon>Arthropoda</taxon>
        <taxon>Hexapoda</taxon>
        <taxon>Insecta</taxon>
        <taxon>Pterygota</taxon>
        <taxon>Neoptera</taxon>
        <taxon>Endopterygota</taxon>
        <taxon>Coleoptera</taxon>
        <taxon>Polyphaga</taxon>
        <taxon>Cucujiformia</taxon>
        <taxon>Chrysomeloidea</taxon>
        <taxon>Cerambycidae</taxon>
        <taxon>Lepturinae</taxon>
        <taxon>Rhagiini</taxon>
        <taxon>Rhamnusium</taxon>
    </lineage>
</organism>
<dbReference type="InterPro" id="IPR002999">
    <property type="entry name" value="Tudor"/>
</dbReference>